<dbReference type="Gene3D" id="2.60.120.10">
    <property type="entry name" value="Jelly Rolls"/>
    <property type="match status" value="1"/>
</dbReference>
<dbReference type="RefSeq" id="WP_144703496.1">
    <property type="nucleotide sequence ID" value="NZ_VNJJ01000008.1"/>
</dbReference>
<gene>
    <name evidence="2" type="ORF">FPZ45_15375</name>
</gene>
<dbReference type="AlphaFoldDB" id="A0A559JFM4"/>
<keyword evidence="3" id="KW-1185">Reference proteome</keyword>
<comment type="caution">
    <text evidence="2">The sequence shown here is derived from an EMBL/GenBank/DDBJ whole genome shotgun (WGS) entry which is preliminary data.</text>
</comment>
<evidence type="ECO:0000313" key="2">
    <source>
        <dbReference type="EMBL" id="TVX98681.1"/>
    </source>
</evidence>
<accession>A0A559JFM4</accession>
<name>A0A559JFM4_9BACL</name>
<dbReference type="Proteomes" id="UP000316330">
    <property type="component" value="Unassembled WGS sequence"/>
</dbReference>
<dbReference type="Pfam" id="PF07883">
    <property type="entry name" value="Cupin_2"/>
    <property type="match status" value="1"/>
</dbReference>
<dbReference type="InterPro" id="IPR011051">
    <property type="entry name" value="RmlC_Cupin_sf"/>
</dbReference>
<protein>
    <submittedName>
        <fullName evidence="2">Cupin domain-containing protein</fullName>
    </submittedName>
</protein>
<dbReference type="PANTHER" id="PTHR36440">
    <property type="entry name" value="PUTATIVE (AFU_ORTHOLOGUE AFUA_8G07350)-RELATED"/>
    <property type="match status" value="1"/>
</dbReference>
<reference evidence="2 3" key="1">
    <citation type="submission" date="2019-07" db="EMBL/GenBank/DDBJ databases">
        <authorList>
            <person name="Kim J."/>
        </authorList>
    </citation>
    <scope>NUCLEOTIDE SEQUENCE [LARGE SCALE GENOMIC DNA]</scope>
    <source>
        <strain evidence="2 3">G13</strain>
    </source>
</reference>
<evidence type="ECO:0000259" key="1">
    <source>
        <dbReference type="Pfam" id="PF07883"/>
    </source>
</evidence>
<dbReference type="OrthoDB" id="9798709at2"/>
<proteinExistence type="predicted"/>
<dbReference type="InterPro" id="IPR053146">
    <property type="entry name" value="QDO-like"/>
</dbReference>
<feature type="domain" description="Cupin type-2" evidence="1">
    <location>
        <begin position="55"/>
        <end position="115"/>
    </location>
</feature>
<sequence>MNTKNNNINDVLFVTPGLGRKYNMGSMSSVFLADGAETNSRYSVSEWWLDAQSDGPGPHSHDENEELFYVLEGVMTFLVGEEMIEAPKGSFIRIPANIIHDFMNRSKERSGILNIFIPGGFEEMMPKIVQWYEDNLEK</sequence>
<dbReference type="PANTHER" id="PTHR36440:SF1">
    <property type="entry name" value="PUTATIVE (AFU_ORTHOLOGUE AFUA_8G07350)-RELATED"/>
    <property type="match status" value="1"/>
</dbReference>
<dbReference type="InterPro" id="IPR013096">
    <property type="entry name" value="Cupin_2"/>
</dbReference>
<dbReference type="InterPro" id="IPR014710">
    <property type="entry name" value="RmlC-like_jellyroll"/>
</dbReference>
<dbReference type="SUPFAM" id="SSF51182">
    <property type="entry name" value="RmlC-like cupins"/>
    <property type="match status" value="1"/>
</dbReference>
<dbReference type="EMBL" id="VNJJ01000008">
    <property type="protein sequence ID" value="TVX98681.1"/>
    <property type="molecule type" value="Genomic_DNA"/>
</dbReference>
<evidence type="ECO:0000313" key="3">
    <source>
        <dbReference type="Proteomes" id="UP000316330"/>
    </source>
</evidence>
<organism evidence="2 3">
    <name type="scientific">Cohnella terricola</name>
    <dbReference type="NCBI Taxonomy" id="1289167"/>
    <lineage>
        <taxon>Bacteria</taxon>
        <taxon>Bacillati</taxon>
        <taxon>Bacillota</taxon>
        <taxon>Bacilli</taxon>
        <taxon>Bacillales</taxon>
        <taxon>Paenibacillaceae</taxon>
        <taxon>Cohnella</taxon>
    </lineage>
</organism>